<sequence length="225" mass="26645">MKKKVHWALTEAKGPIVAKFNITVNCHDIHTLRDRQWLNDEIINFYTQLLMERANHDEQRPKIHCFNTFFYSTLSESGYARVRRWTKRVDIFTKDLLIVPVHLGMHWCCAIVNFRRKRIEYYDSLFGSNQHCFALLRDYLQQESLDKRKCPFDLDGWQYYEAKDIPGQANGYDCGVFACTFAEYASRAEPFDFSQKNMKHLRAVMVYEIVSGKLLERPATTTPFY</sequence>
<keyword evidence="3" id="KW-0378">Hydrolase</keyword>
<dbReference type="PROSITE" id="PS50600">
    <property type="entry name" value="ULP_PROTEASE"/>
    <property type="match status" value="1"/>
</dbReference>
<dbReference type="GO" id="GO:0006508">
    <property type="term" value="P:proteolysis"/>
    <property type="evidence" value="ECO:0007669"/>
    <property type="project" value="UniProtKB-KW"/>
</dbReference>
<dbReference type="OrthoDB" id="1939479at2759"/>
<dbReference type="Gene3D" id="3.40.395.10">
    <property type="entry name" value="Adenoviral Proteinase, Chain A"/>
    <property type="match status" value="1"/>
</dbReference>
<dbReference type="Proteomes" id="UP000278143">
    <property type="component" value="Unassembled WGS sequence"/>
</dbReference>
<evidence type="ECO:0000256" key="1">
    <source>
        <dbReference type="ARBA" id="ARBA00005234"/>
    </source>
</evidence>
<name>A0A4P9YT46_9FUNG</name>
<dbReference type="InterPro" id="IPR038765">
    <property type="entry name" value="Papain-like_cys_pep_sf"/>
</dbReference>
<dbReference type="PANTHER" id="PTHR12606:SF141">
    <property type="entry name" value="GH15225P-RELATED"/>
    <property type="match status" value="1"/>
</dbReference>
<dbReference type="SUPFAM" id="SSF54001">
    <property type="entry name" value="Cysteine proteinases"/>
    <property type="match status" value="1"/>
</dbReference>
<dbReference type="AlphaFoldDB" id="A0A4P9YT46"/>
<feature type="domain" description="Ubiquitin-like protease family profile" evidence="5">
    <location>
        <begin position="22"/>
        <end position="185"/>
    </location>
</feature>
<protein>
    <recommendedName>
        <fullName evidence="5">Ubiquitin-like protease family profile domain-containing protein</fullName>
    </recommendedName>
</protein>
<dbReference type="PANTHER" id="PTHR12606">
    <property type="entry name" value="SENTRIN/SUMO-SPECIFIC PROTEASE"/>
    <property type="match status" value="1"/>
</dbReference>
<dbReference type="GO" id="GO:0060255">
    <property type="term" value="P:regulation of macromolecule metabolic process"/>
    <property type="evidence" value="ECO:0007669"/>
    <property type="project" value="UniProtKB-ARBA"/>
</dbReference>
<evidence type="ECO:0000313" key="6">
    <source>
        <dbReference type="EMBL" id="RKP23143.1"/>
    </source>
</evidence>
<evidence type="ECO:0000256" key="2">
    <source>
        <dbReference type="ARBA" id="ARBA00022670"/>
    </source>
</evidence>
<dbReference type="GO" id="GO:0016929">
    <property type="term" value="F:deSUMOylase activity"/>
    <property type="evidence" value="ECO:0007669"/>
    <property type="project" value="TreeGrafter"/>
</dbReference>
<keyword evidence="2" id="KW-0645">Protease</keyword>
<keyword evidence="4" id="KW-0788">Thiol protease</keyword>
<keyword evidence="7" id="KW-1185">Reference proteome</keyword>
<dbReference type="Pfam" id="PF02902">
    <property type="entry name" value="Peptidase_C48"/>
    <property type="match status" value="1"/>
</dbReference>
<reference evidence="7" key="1">
    <citation type="journal article" date="2018" name="Nat. Microbiol.">
        <title>Leveraging single-cell genomics to expand the fungal tree of life.</title>
        <authorList>
            <person name="Ahrendt S.R."/>
            <person name="Quandt C.A."/>
            <person name="Ciobanu D."/>
            <person name="Clum A."/>
            <person name="Salamov A."/>
            <person name="Andreopoulos B."/>
            <person name="Cheng J.F."/>
            <person name="Woyke T."/>
            <person name="Pelin A."/>
            <person name="Henrissat B."/>
            <person name="Reynolds N.K."/>
            <person name="Benny G.L."/>
            <person name="Smith M.E."/>
            <person name="James T.Y."/>
            <person name="Grigoriev I.V."/>
        </authorList>
    </citation>
    <scope>NUCLEOTIDE SEQUENCE [LARGE SCALE GENOMIC DNA]</scope>
    <source>
        <strain evidence="7">Benny S71-1</strain>
    </source>
</reference>
<dbReference type="InterPro" id="IPR003653">
    <property type="entry name" value="Peptidase_C48_C"/>
</dbReference>
<dbReference type="EMBL" id="KZ991270">
    <property type="protein sequence ID" value="RKP23143.1"/>
    <property type="molecule type" value="Genomic_DNA"/>
</dbReference>
<dbReference type="GO" id="GO:0080090">
    <property type="term" value="P:regulation of primary metabolic process"/>
    <property type="evidence" value="ECO:0007669"/>
    <property type="project" value="UniProtKB-ARBA"/>
</dbReference>
<organism evidence="6 7">
    <name type="scientific">Syncephalis pseudoplumigaleata</name>
    <dbReference type="NCBI Taxonomy" id="1712513"/>
    <lineage>
        <taxon>Eukaryota</taxon>
        <taxon>Fungi</taxon>
        <taxon>Fungi incertae sedis</taxon>
        <taxon>Zoopagomycota</taxon>
        <taxon>Zoopagomycotina</taxon>
        <taxon>Zoopagomycetes</taxon>
        <taxon>Zoopagales</taxon>
        <taxon>Piptocephalidaceae</taxon>
        <taxon>Syncephalis</taxon>
    </lineage>
</organism>
<evidence type="ECO:0000259" key="5">
    <source>
        <dbReference type="PROSITE" id="PS50600"/>
    </source>
</evidence>
<comment type="similarity">
    <text evidence="1">Belongs to the peptidase C48 family.</text>
</comment>
<dbReference type="GO" id="GO:0005634">
    <property type="term" value="C:nucleus"/>
    <property type="evidence" value="ECO:0007669"/>
    <property type="project" value="TreeGrafter"/>
</dbReference>
<accession>A0A4P9YT46</accession>
<gene>
    <name evidence="6" type="ORF">SYNPS1DRAFT_33481</name>
</gene>
<proteinExistence type="inferred from homology"/>
<evidence type="ECO:0000256" key="3">
    <source>
        <dbReference type="ARBA" id="ARBA00022801"/>
    </source>
</evidence>
<evidence type="ECO:0000313" key="7">
    <source>
        <dbReference type="Proteomes" id="UP000278143"/>
    </source>
</evidence>
<evidence type="ECO:0000256" key="4">
    <source>
        <dbReference type="ARBA" id="ARBA00022807"/>
    </source>
</evidence>
<dbReference type="FunFam" id="3.40.395.10:FF:000001">
    <property type="entry name" value="Sentrin-specific protease 1"/>
    <property type="match status" value="1"/>
</dbReference>
<dbReference type="GO" id="GO:0016926">
    <property type="term" value="P:protein desumoylation"/>
    <property type="evidence" value="ECO:0007669"/>
    <property type="project" value="TreeGrafter"/>
</dbReference>